<gene>
    <name evidence="2" type="ORF">V5799_015420</name>
</gene>
<reference evidence="2 3" key="1">
    <citation type="journal article" date="2023" name="Arcadia Sci">
        <title>De novo assembly of a long-read Amblyomma americanum tick genome.</title>
        <authorList>
            <person name="Chou S."/>
            <person name="Poskanzer K.E."/>
            <person name="Rollins M."/>
            <person name="Thuy-Boun P.S."/>
        </authorList>
    </citation>
    <scope>NUCLEOTIDE SEQUENCE [LARGE SCALE GENOMIC DNA]</scope>
    <source>
        <strain evidence="2">F_SG_1</strain>
        <tissue evidence="2">Salivary glands</tissue>
    </source>
</reference>
<dbReference type="InterPro" id="IPR000971">
    <property type="entry name" value="Globin"/>
</dbReference>
<comment type="caution">
    <text evidence="2">The sequence shown here is derived from an EMBL/GenBank/DDBJ whole genome shotgun (WGS) entry which is preliminary data.</text>
</comment>
<feature type="non-terminal residue" evidence="2">
    <location>
        <position position="75"/>
    </location>
</feature>
<evidence type="ECO:0000313" key="2">
    <source>
        <dbReference type="EMBL" id="KAK8783238.1"/>
    </source>
</evidence>
<protein>
    <recommendedName>
        <fullName evidence="1">Globin domain-containing protein</fullName>
    </recommendedName>
</protein>
<dbReference type="AlphaFoldDB" id="A0AAQ4F9C4"/>
<dbReference type="EMBL" id="JARKHS020005759">
    <property type="protein sequence ID" value="KAK8783238.1"/>
    <property type="molecule type" value="Genomic_DNA"/>
</dbReference>
<feature type="domain" description="Globin" evidence="1">
    <location>
        <begin position="16"/>
        <end position="75"/>
    </location>
</feature>
<dbReference type="Proteomes" id="UP001321473">
    <property type="component" value="Unassembled WGS sequence"/>
</dbReference>
<proteinExistence type="predicted"/>
<dbReference type="GO" id="GO:0019825">
    <property type="term" value="F:oxygen binding"/>
    <property type="evidence" value="ECO:0007669"/>
    <property type="project" value="InterPro"/>
</dbReference>
<dbReference type="Gene3D" id="1.10.490.10">
    <property type="entry name" value="Globins"/>
    <property type="match status" value="1"/>
</dbReference>
<dbReference type="InterPro" id="IPR012292">
    <property type="entry name" value="Globin/Proto"/>
</dbReference>
<dbReference type="InterPro" id="IPR009050">
    <property type="entry name" value="Globin-like_sf"/>
</dbReference>
<dbReference type="PROSITE" id="PS01033">
    <property type="entry name" value="GLOBIN"/>
    <property type="match status" value="1"/>
</dbReference>
<sequence length="75" mass="8323">MGQSESKQQVKQGGVVLSDSDKKAIRDAWQAFCKSHPEPGPVLFSALLDKHPGYGDMFNDFRDVPKDALTQVPMF</sequence>
<dbReference type="SUPFAM" id="SSF46458">
    <property type="entry name" value="Globin-like"/>
    <property type="match status" value="1"/>
</dbReference>
<accession>A0AAQ4F9C4</accession>
<organism evidence="2 3">
    <name type="scientific">Amblyomma americanum</name>
    <name type="common">Lone star tick</name>
    <dbReference type="NCBI Taxonomy" id="6943"/>
    <lineage>
        <taxon>Eukaryota</taxon>
        <taxon>Metazoa</taxon>
        <taxon>Ecdysozoa</taxon>
        <taxon>Arthropoda</taxon>
        <taxon>Chelicerata</taxon>
        <taxon>Arachnida</taxon>
        <taxon>Acari</taxon>
        <taxon>Parasitiformes</taxon>
        <taxon>Ixodida</taxon>
        <taxon>Ixodoidea</taxon>
        <taxon>Ixodidae</taxon>
        <taxon>Amblyomminae</taxon>
        <taxon>Amblyomma</taxon>
    </lineage>
</organism>
<keyword evidence="3" id="KW-1185">Reference proteome</keyword>
<evidence type="ECO:0000259" key="1">
    <source>
        <dbReference type="PROSITE" id="PS01033"/>
    </source>
</evidence>
<dbReference type="GO" id="GO:0020037">
    <property type="term" value="F:heme binding"/>
    <property type="evidence" value="ECO:0007669"/>
    <property type="project" value="InterPro"/>
</dbReference>
<name>A0AAQ4F9C4_AMBAM</name>
<evidence type="ECO:0000313" key="3">
    <source>
        <dbReference type="Proteomes" id="UP001321473"/>
    </source>
</evidence>